<keyword evidence="1 7" id="KW-0808">Transferase</keyword>
<keyword evidence="4" id="KW-0067">ATP-binding</keyword>
<dbReference type="SUPFAM" id="SSF63999">
    <property type="entry name" value="Thiamin pyrophosphokinase, catalytic domain"/>
    <property type="match status" value="1"/>
</dbReference>
<dbReference type="InterPro" id="IPR053149">
    <property type="entry name" value="TPK"/>
</dbReference>
<dbReference type="InterPro" id="IPR006282">
    <property type="entry name" value="Thi_PPkinase"/>
</dbReference>
<evidence type="ECO:0000256" key="4">
    <source>
        <dbReference type="ARBA" id="ARBA00022840"/>
    </source>
</evidence>
<dbReference type="InterPro" id="IPR007371">
    <property type="entry name" value="TPK_catalytic"/>
</dbReference>
<dbReference type="GO" id="GO:0006772">
    <property type="term" value="P:thiamine metabolic process"/>
    <property type="evidence" value="ECO:0007669"/>
    <property type="project" value="UniProtKB-UniRule"/>
</dbReference>
<dbReference type="Gene3D" id="3.40.50.10240">
    <property type="entry name" value="Thiamin pyrophosphokinase, catalytic domain"/>
    <property type="match status" value="1"/>
</dbReference>
<dbReference type="InterPro" id="IPR007373">
    <property type="entry name" value="Thiamin_PyroPKinase_B1-bd"/>
</dbReference>
<dbReference type="AlphaFoldDB" id="A0A7X9LDR8"/>
<reference evidence="7 8" key="1">
    <citation type="submission" date="2020-04" db="EMBL/GenBank/DDBJ databases">
        <title>MicrobeNet Type strains.</title>
        <authorList>
            <person name="Nicholson A.C."/>
        </authorList>
    </citation>
    <scope>NUCLEOTIDE SEQUENCE [LARGE SCALE GENOMIC DNA]</scope>
    <source>
        <strain evidence="7 8">DSM 22768</strain>
    </source>
</reference>
<evidence type="ECO:0000256" key="3">
    <source>
        <dbReference type="ARBA" id="ARBA00022777"/>
    </source>
</evidence>
<protein>
    <recommendedName>
        <fullName evidence="5">Thiamine diphosphokinase</fullName>
        <ecNumber evidence="5">2.7.6.2</ecNumber>
    </recommendedName>
</protein>
<dbReference type="GO" id="GO:0009229">
    <property type="term" value="P:thiamine diphosphate biosynthetic process"/>
    <property type="evidence" value="ECO:0007669"/>
    <property type="project" value="InterPro"/>
</dbReference>
<dbReference type="EC" id="2.7.6.2" evidence="5"/>
<dbReference type="PANTHER" id="PTHR41299:SF1">
    <property type="entry name" value="THIAMINE PYROPHOSPHOKINASE"/>
    <property type="match status" value="1"/>
</dbReference>
<dbReference type="CDD" id="cd07995">
    <property type="entry name" value="TPK"/>
    <property type="match status" value="1"/>
</dbReference>
<organism evidence="7 8">
    <name type="scientific">Streptococcus ratti</name>
    <dbReference type="NCBI Taxonomy" id="1341"/>
    <lineage>
        <taxon>Bacteria</taxon>
        <taxon>Bacillati</taxon>
        <taxon>Bacillota</taxon>
        <taxon>Bacilli</taxon>
        <taxon>Lactobacillales</taxon>
        <taxon>Streptococcaceae</taxon>
        <taxon>Streptococcus</taxon>
    </lineage>
</organism>
<dbReference type="GO" id="GO:0030975">
    <property type="term" value="F:thiamine binding"/>
    <property type="evidence" value="ECO:0007669"/>
    <property type="project" value="InterPro"/>
</dbReference>
<keyword evidence="2" id="KW-0547">Nucleotide-binding</keyword>
<name>A0A7X9LDR8_STRRT</name>
<evidence type="ECO:0000313" key="7">
    <source>
        <dbReference type="EMBL" id="NMD48937.1"/>
    </source>
</evidence>
<dbReference type="GO" id="GO:0016301">
    <property type="term" value="F:kinase activity"/>
    <property type="evidence" value="ECO:0007669"/>
    <property type="project" value="UniProtKB-KW"/>
</dbReference>
<keyword evidence="3" id="KW-0418">Kinase</keyword>
<evidence type="ECO:0000313" key="8">
    <source>
        <dbReference type="Proteomes" id="UP000532121"/>
    </source>
</evidence>
<evidence type="ECO:0000256" key="1">
    <source>
        <dbReference type="ARBA" id="ARBA00022679"/>
    </source>
</evidence>
<dbReference type="GO" id="GO:0004788">
    <property type="term" value="F:thiamine diphosphokinase activity"/>
    <property type="evidence" value="ECO:0007669"/>
    <property type="project" value="UniProtKB-UniRule"/>
</dbReference>
<feature type="domain" description="Thiamin pyrophosphokinase thiamin-binding" evidence="6">
    <location>
        <begin position="139"/>
        <end position="202"/>
    </location>
</feature>
<dbReference type="RefSeq" id="WP_003089511.1">
    <property type="nucleotide sequence ID" value="NZ_CP043405.1"/>
</dbReference>
<accession>A0A7X9LDR8</accession>
<dbReference type="Pfam" id="PF04265">
    <property type="entry name" value="TPK_B1_binding"/>
    <property type="match status" value="1"/>
</dbReference>
<dbReference type="NCBIfam" id="TIGR01378">
    <property type="entry name" value="thi_PPkinase"/>
    <property type="match status" value="1"/>
</dbReference>
<gene>
    <name evidence="7" type="ORF">HHO37_04425</name>
</gene>
<comment type="caution">
    <text evidence="7">The sequence shown here is derived from an EMBL/GenBank/DDBJ whole genome shotgun (WGS) entry which is preliminary data.</text>
</comment>
<evidence type="ECO:0000259" key="6">
    <source>
        <dbReference type="SMART" id="SM00983"/>
    </source>
</evidence>
<sequence length="210" mass="23676">MTRIALFTGGDLEYFTTNFDCFVGIDRGCSFLLQNHLPLDLAVGDFDSVSEQELKKIKTAAKQFVTAPAEKEDTDTELALKTIFQQFDKAEVTIFGAFGGRLDHTLANIFLPSNPDLAPFMEHFRLRDRQNLVQFFPPGQHCVKQEAGMVYISFMADNDAPLTIQDAKYELSEKNFFQKKIYGSNEFIGKPICFSVSSGYAVVIQTKDRI</sequence>
<evidence type="ECO:0000256" key="2">
    <source>
        <dbReference type="ARBA" id="ARBA00022741"/>
    </source>
</evidence>
<dbReference type="Pfam" id="PF04263">
    <property type="entry name" value="TPK_catalytic"/>
    <property type="match status" value="1"/>
</dbReference>
<dbReference type="InterPro" id="IPR036759">
    <property type="entry name" value="TPK_catalytic_sf"/>
</dbReference>
<evidence type="ECO:0000256" key="5">
    <source>
        <dbReference type="NCBIfam" id="TIGR01378"/>
    </source>
</evidence>
<dbReference type="GO" id="GO:0005524">
    <property type="term" value="F:ATP binding"/>
    <property type="evidence" value="ECO:0007669"/>
    <property type="project" value="UniProtKB-KW"/>
</dbReference>
<proteinExistence type="predicted"/>
<dbReference type="Proteomes" id="UP000532121">
    <property type="component" value="Unassembled WGS sequence"/>
</dbReference>
<dbReference type="SMART" id="SM00983">
    <property type="entry name" value="TPK_B1_binding"/>
    <property type="match status" value="1"/>
</dbReference>
<dbReference type="PANTHER" id="PTHR41299">
    <property type="entry name" value="THIAMINE PYROPHOSPHOKINASE"/>
    <property type="match status" value="1"/>
</dbReference>
<dbReference type="EMBL" id="JABASA010000007">
    <property type="protein sequence ID" value="NMD48937.1"/>
    <property type="molecule type" value="Genomic_DNA"/>
</dbReference>